<dbReference type="PANTHER" id="PTHR23138">
    <property type="entry name" value="RAN BINDING PROTEIN"/>
    <property type="match status" value="1"/>
</dbReference>
<dbReference type="InterPro" id="IPR000156">
    <property type="entry name" value="Ran_bind_dom"/>
</dbReference>
<organism evidence="3">
    <name type="scientific">Arcella intermedia</name>
    <dbReference type="NCBI Taxonomy" id="1963864"/>
    <lineage>
        <taxon>Eukaryota</taxon>
        <taxon>Amoebozoa</taxon>
        <taxon>Tubulinea</taxon>
        <taxon>Elardia</taxon>
        <taxon>Arcellinida</taxon>
        <taxon>Sphaerothecina</taxon>
        <taxon>Arcellidae</taxon>
        <taxon>Arcella</taxon>
    </lineage>
</organism>
<dbReference type="InterPro" id="IPR011993">
    <property type="entry name" value="PH-like_dom_sf"/>
</dbReference>
<feature type="region of interest" description="Disordered" evidence="1">
    <location>
        <begin position="176"/>
        <end position="208"/>
    </location>
</feature>
<evidence type="ECO:0000256" key="1">
    <source>
        <dbReference type="SAM" id="MobiDB-lite"/>
    </source>
</evidence>
<protein>
    <recommendedName>
        <fullName evidence="2">RanBD1 domain-containing protein</fullName>
    </recommendedName>
</protein>
<dbReference type="SMART" id="SM00160">
    <property type="entry name" value="RanBD"/>
    <property type="match status" value="1"/>
</dbReference>
<sequence>MKLGETISFPTFSVGTDQAKTEPKEGALPSLDIPATDFSSFSATSETTKNLTQVETHTGEEGEKVEVEVRVKLFEFVKVGESSSWKERGAGPLRILVNPTTSRYRLVMRTDNAIRVVLNALPYADMRIEKPHEKQIRFTCINAVESSSKIGSFWIKLMNGPDTNTLFRALEKVKAHSKIHSEGKEEAKEDAKEAKEGAKEPKTTEVKT</sequence>
<dbReference type="SUPFAM" id="SSF50729">
    <property type="entry name" value="PH domain-like"/>
    <property type="match status" value="1"/>
</dbReference>
<dbReference type="Pfam" id="PF00638">
    <property type="entry name" value="Ran_BP1"/>
    <property type="match status" value="1"/>
</dbReference>
<dbReference type="Gene3D" id="2.30.29.30">
    <property type="entry name" value="Pleckstrin-homology domain (PH domain)/Phosphotyrosine-binding domain (PTB)"/>
    <property type="match status" value="1"/>
</dbReference>
<dbReference type="InterPro" id="IPR045255">
    <property type="entry name" value="RanBP1-like"/>
</dbReference>
<dbReference type="PROSITE" id="PS50196">
    <property type="entry name" value="RANBD1"/>
    <property type="match status" value="1"/>
</dbReference>
<proteinExistence type="predicted"/>
<evidence type="ECO:0000313" key="3">
    <source>
        <dbReference type="EMBL" id="NDV35259.1"/>
    </source>
</evidence>
<reference evidence="3" key="1">
    <citation type="journal article" date="2020" name="J. Eukaryot. Microbiol.">
        <title>De novo Sequencing, Assembly and Annotation of the Transcriptome for the Free-Living Testate Amoeba Arcella intermedia.</title>
        <authorList>
            <person name="Ribeiro G.M."/>
            <person name="Porfirio-Sousa A.L."/>
            <person name="Maurer-Alcala X.X."/>
            <person name="Katz L.A."/>
            <person name="Lahr D.J.G."/>
        </authorList>
    </citation>
    <scope>NUCLEOTIDE SEQUENCE</scope>
</reference>
<evidence type="ECO:0000259" key="2">
    <source>
        <dbReference type="PROSITE" id="PS50196"/>
    </source>
</evidence>
<feature type="domain" description="RanBD1" evidence="2">
    <location>
        <begin position="37"/>
        <end position="179"/>
    </location>
</feature>
<dbReference type="EMBL" id="GIBP01006290">
    <property type="protein sequence ID" value="NDV35259.1"/>
    <property type="molecule type" value="Transcribed_RNA"/>
</dbReference>
<accession>A0A6B2LDY7</accession>
<name>A0A6B2LDY7_9EUKA</name>
<dbReference type="AlphaFoldDB" id="A0A6B2LDY7"/>